<evidence type="ECO:0000256" key="1">
    <source>
        <dbReference type="SAM" id="MobiDB-lite"/>
    </source>
</evidence>
<dbReference type="EMBL" id="JAPQKS010000005">
    <property type="protein sequence ID" value="KAJ5226318.1"/>
    <property type="molecule type" value="Genomic_DNA"/>
</dbReference>
<dbReference type="AlphaFoldDB" id="A0A9W9NUN2"/>
<feature type="compositionally biased region" description="Low complexity" evidence="1">
    <location>
        <begin position="18"/>
        <end position="29"/>
    </location>
</feature>
<dbReference type="InterPro" id="IPR021858">
    <property type="entry name" value="Fun_TF"/>
</dbReference>
<dbReference type="PANTHER" id="PTHR38791:SF5">
    <property type="entry name" value="TRANSCRIPTION FACTOR DBAG-RELATED"/>
    <property type="match status" value="1"/>
</dbReference>
<keyword evidence="3" id="KW-1185">Reference proteome</keyword>
<dbReference type="InterPro" id="IPR053175">
    <property type="entry name" value="DHMBA_Reg_Transcription_Factor"/>
</dbReference>
<dbReference type="Proteomes" id="UP001150941">
    <property type="component" value="Unassembled WGS sequence"/>
</dbReference>
<sequence length="555" mass="60776">MFRDESSSVMKKAKADAKASSSASSSVASRPKRSPTRSPRTASPDWGSASEGAFSVGSKESFDFSAAPQPTNTVTQPSNQSIQRQWQMPMEVQPGEPTTQEAVCFFLRSNTIPGTLWMSEFMTSFLLSPSSSPGQQAMQSGLTAVASAMFSRVKKINSLNHVARKEYAMALSALNKALVDVKEAKANQTLGAVVLLAIYEVSPCPDVSEPPPRGKTNATCGATALLDLRGPEQLQSEAGLRLFLHLRYQVIVSCFQRDQRVPDSLLDRTRFIMDLRPAEAHGHRLIVTIGKLSNLRADIFAGKFSDPQQIITAASAIEAELIAWLASLPPEFSYQTEEKSPYDFDFQYRCRGLTPLDKQYHVYPSLWVCNSWNQYRSARILVSEIILSHMRQVSDASSMRSLSEEFRLHCKTLRATIHRLAVDTCRSVPFYFGAHQVDSNAGVAVPPPESYIGGLMLLWPLFLSGIAESPNSPVRRWVVQCLSMIGNSMGLDQALALADLVNSDPGILRSTIDAEAEGTRITDEPSSAMSTSKHPLALRASEPEPGIVTGIVEDL</sequence>
<evidence type="ECO:0000313" key="3">
    <source>
        <dbReference type="Proteomes" id="UP001150941"/>
    </source>
</evidence>
<dbReference type="OrthoDB" id="2991872at2759"/>
<dbReference type="RefSeq" id="XP_058329729.1">
    <property type="nucleotide sequence ID" value="XM_058476839.1"/>
</dbReference>
<dbReference type="PANTHER" id="PTHR38791">
    <property type="entry name" value="ZN(II)2CYS6 TRANSCRIPTION FACTOR (EUROFUNG)-RELATED-RELATED"/>
    <property type="match status" value="1"/>
</dbReference>
<comment type="caution">
    <text evidence="2">The sequence shown here is derived from an EMBL/GenBank/DDBJ whole genome shotgun (WGS) entry which is preliminary data.</text>
</comment>
<evidence type="ECO:0000313" key="2">
    <source>
        <dbReference type="EMBL" id="KAJ5226318.1"/>
    </source>
</evidence>
<proteinExistence type="predicted"/>
<accession>A0A9W9NUN2</accession>
<reference evidence="2" key="1">
    <citation type="submission" date="2022-11" db="EMBL/GenBank/DDBJ databases">
        <authorList>
            <person name="Petersen C."/>
        </authorList>
    </citation>
    <scope>NUCLEOTIDE SEQUENCE</scope>
    <source>
        <strain evidence="2">IBT 19713</strain>
    </source>
</reference>
<protein>
    <submittedName>
        <fullName evidence="2">Uncharacterized protein</fullName>
    </submittedName>
</protein>
<organism evidence="2 3">
    <name type="scientific">Penicillium chermesinum</name>
    <dbReference type="NCBI Taxonomy" id="63820"/>
    <lineage>
        <taxon>Eukaryota</taxon>
        <taxon>Fungi</taxon>
        <taxon>Dikarya</taxon>
        <taxon>Ascomycota</taxon>
        <taxon>Pezizomycotina</taxon>
        <taxon>Eurotiomycetes</taxon>
        <taxon>Eurotiomycetidae</taxon>
        <taxon>Eurotiales</taxon>
        <taxon>Aspergillaceae</taxon>
        <taxon>Penicillium</taxon>
    </lineage>
</organism>
<dbReference type="Pfam" id="PF11951">
    <property type="entry name" value="Fungal_trans_2"/>
    <property type="match status" value="1"/>
</dbReference>
<gene>
    <name evidence="2" type="ORF">N7468_007543</name>
</gene>
<feature type="compositionally biased region" description="Polar residues" evidence="1">
    <location>
        <begin position="68"/>
        <end position="84"/>
    </location>
</feature>
<reference evidence="2" key="2">
    <citation type="journal article" date="2023" name="IMA Fungus">
        <title>Comparative genomic study of the Penicillium genus elucidates a diverse pangenome and 15 lateral gene transfer events.</title>
        <authorList>
            <person name="Petersen C."/>
            <person name="Sorensen T."/>
            <person name="Nielsen M.R."/>
            <person name="Sondergaard T.E."/>
            <person name="Sorensen J.L."/>
            <person name="Fitzpatrick D.A."/>
            <person name="Frisvad J.C."/>
            <person name="Nielsen K.L."/>
        </authorList>
    </citation>
    <scope>NUCLEOTIDE SEQUENCE</scope>
    <source>
        <strain evidence="2">IBT 19713</strain>
    </source>
</reference>
<dbReference type="GeneID" id="83204142"/>
<name>A0A9W9NUN2_9EURO</name>
<feature type="region of interest" description="Disordered" evidence="1">
    <location>
        <begin position="1"/>
        <end position="84"/>
    </location>
</feature>